<keyword evidence="4" id="KW-1185">Reference proteome</keyword>
<dbReference type="EMBL" id="JBHLVO010000024">
    <property type="protein sequence ID" value="MFC0273773.1"/>
    <property type="molecule type" value="Genomic_DNA"/>
</dbReference>
<organism evidence="3 4">
    <name type="scientific">Metabacillus herbersteinensis</name>
    <dbReference type="NCBI Taxonomy" id="283816"/>
    <lineage>
        <taxon>Bacteria</taxon>
        <taxon>Bacillati</taxon>
        <taxon>Bacillota</taxon>
        <taxon>Bacilli</taxon>
        <taxon>Bacillales</taxon>
        <taxon>Bacillaceae</taxon>
        <taxon>Metabacillus</taxon>
    </lineage>
</organism>
<keyword evidence="3" id="KW-0378">Hydrolase</keyword>
<sequence length="969" mass="112826">MGFNFERNLPHQDKAVKAVINIFKDVPLRERHEMMANHHFELHDDNLLDNIQAIQKENGIKDITPVLNEHFNLDIKMETGTGKTYTYTKTIFELNREYDLNKFIIVVPTLPIKAGTEQFLKSDSTRLHFKEEYGKVMELHVLSSQKKSKNKREYFPLEISNFVRATYFDNKIHILLINTGMLNSVTMNKIFDDSSWFGSAESPFELLAHTKPFVIIDEPHKYKRSGKSYVNLLKLDPQSMIRYGATFPEKSRRNKDYENLVYDLDAVKAFNNDLVKGVAIHIPEFEGRKNAKLTLVGLDGKSASFKYVDESRERTFRLEKGDSLSSISSDLRDISIERLNKSVVELSNGIVLEKNQAIHPSSFSDTYQEVLMKKAINEHFAKEKEYFALPVKIKPLTLFFIDEVKAYREVDGRTPYLKNTFELLLKQKMEELLQEGISEEYASYLQESLANLQDTHGGYFSKDNTDKDDKIQDEIDEILRDKEKLLVYRYEDNWNVRRFIFSKWTLKEGWDNPNVFTICKLRSSGSEISKLQEVGRGLRLPVNEALFRVKSSQFELNYIVDFTERKFADELLNEINESAPSIQIKQITDILLQELSKVYNKTEDEIFGDLFSQRFIDRHGNIVEEKREELYIQYPELNKSVKKEKVRKAGTTKQYVTVRQSNYKEFFQLWETINQRVFIDYKLGSEDEIKQLLVEVLQSGQVAEMDALKFVERKVEKGEDGTHLTMGDSNNSTYEVHKYIDTIPYNNFLRIVSKATSIPFQTIHQALVEYNENDPIEMSAFFTRKTAFNLIKKYQEKIASIMLQTIEYKKIDMSVHPTALTNIDGTLKKVAAHTIGTKYLDVTPQEKYLYNEFFYDSNENSSINEEISEVIVFGKIPKNSIRIPVINGQTYSPDFSYVVKQKDGRTRLNIVIESKNKEERFLSKDETDKITLANKFFEAINDTDIKVVFEKQMRGKHVSQIISEILNNK</sequence>
<evidence type="ECO:0000313" key="4">
    <source>
        <dbReference type="Proteomes" id="UP001589854"/>
    </source>
</evidence>
<dbReference type="GO" id="GO:0004519">
    <property type="term" value="F:endonuclease activity"/>
    <property type="evidence" value="ECO:0007669"/>
    <property type="project" value="UniProtKB-KW"/>
</dbReference>
<dbReference type="Pfam" id="PF04851">
    <property type="entry name" value="ResIII"/>
    <property type="match status" value="1"/>
</dbReference>
<evidence type="ECO:0000313" key="3">
    <source>
        <dbReference type="EMBL" id="MFC0273773.1"/>
    </source>
</evidence>
<accession>A0ABV6GJ91</accession>
<dbReference type="Pfam" id="PF19778">
    <property type="entry name" value="RE_endonuc"/>
    <property type="match status" value="1"/>
</dbReference>
<dbReference type="InterPro" id="IPR045572">
    <property type="entry name" value="RE_endonuc_C"/>
</dbReference>
<dbReference type="SUPFAM" id="SSF52540">
    <property type="entry name" value="P-loop containing nucleoside triphosphate hydrolases"/>
    <property type="match status" value="2"/>
</dbReference>
<keyword evidence="3" id="KW-0255">Endonuclease</keyword>
<proteinExistence type="predicted"/>
<reference evidence="3 4" key="1">
    <citation type="submission" date="2024-09" db="EMBL/GenBank/DDBJ databases">
        <authorList>
            <person name="Sun Q."/>
            <person name="Mori K."/>
        </authorList>
    </citation>
    <scope>NUCLEOTIDE SEQUENCE [LARGE SCALE GENOMIC DNA]</scope>
    <source>
        <strain evidence="3 4">CCM 7228</strain>
    </source>
</reference>
<keyword evidence="3" id="KW-0540">Nuclease</keyword>
<dbReference type="RefSeq" id="WP_378937405.1">
    <property type="nucleotide sequence ID" value="NZ_JBHLVO010000024.1"/>
</dbReference>
<comment type="caution">
    <text evidence="3">The sequence shown here is derived from an EMBL/GenBank/DDBJ whole genome shotgun (WGS) entry which is preliminary data.</text>
</comment>
<feature type="domain" description="Type III restriction enzyme C-terminal endonuclease" evidence="2">
    <location>
        <begin position="846"/>
        <end position="950"/>
    </location>
</feature>
<dbReference type="Proteomes" id="UP001589854">
    <property type="component" value="Unassembled WGS sequence"/>
</dbReference>
<gene>
    <name evidence="3" type="ORF">ACFFIX_20510</name>
</gene>
<evidence type="ECO:0000259" key="2">
    <source>
        <dbReference type="Pfam" id="PF19778"/>
    </source>
</evidence>
<evidence type="ECO:0000259" key="1">
    <source>
        <dbReference type="Pfam" id="PF04851"/>
    </source>
</evidence>
<name>A0ABV6GJ91_9BACI</name>
<dbReference type="Gene3D" id="3.40.50.300">
    <property type="entry name" value="P-loop containing nucleotide triphosphate hydrolases"/>
    <property type="match status" value="2"/>
</dbReference>
<dbReference type="NCBIfam" id="NF012027">
    <property type="entry name" value="PRK15483.1"/>
    <property type="match status" value="1"/>
</dbReference>
<dbReference type="InterPro" id="IPR006935">
    <property type="entry name" value="Helicase/UvrB_N"/>
</dbReference>
<protein>
    <submittedName>
        <fullName evidence="3">Type III restriction-modification system endonuclease</fullName>
    </submittedName>
</protein>
<dbReference type="InterPro" id="IPR027417">
    <property type="entry name" value="P-loop_NTPase"/>
</dbReference>
<feature type="domain" description="Helicase/UvrB N-terminal" evidence="1">
    <location>
        <begin position="10"/>
        <end position="248"/>
    </location>
</feature>